<dbReference type="RefSeq" id="WP_264732807.1">
    <property type="nucleotide sequence ID" value="NZ_JAPDNR010000001.1"/>
</dbReference>
<organism evidence="1 2">
    <name type="scientific">Chitinophaga nivalis</name>
    <dbReference type="NCBI Taxonomy" id="2991709"/>
    <lineage>
        <taxon>Bacteria</taxon>
        <taxon>Pseudomonadati</taxon>
        <taxon>Bacteroidota</taxon>
        <taxon>Chitinophagia</taxon>
        <taxon>Chitinophagales</taxon>
        <taxon>Chitinophagaceae</taxon>
        <taxon>Chitinophaga</taxon>
    </lineage>
</organism>
<evidence type="ECO:0000313" key="2">
    <source>
        <dbReference type="Proteomes" id="UP001207742"/>
    </source>
</evidence>
<proteinExistence type="predicted"/>
<evidence type="ECO:0000313" key="1">
    <source>
        <dbReference type="EMBL" id="MCW3485990.1"/>
    </source>
</evidence>
<comment type="caution">
    <text evidence="1">The sequence shown here is derived from an EMBL/GenBank/DDBJ whole genome shotgun (WGS) entry which is preliminary data.</text>
</comment>
<dbReference type="EMBL" id="JAPDNS010000002">
    <property type="protein sequence ID" value="MCW3485990.1"/>
    <property type="molecule type" value="Genomic_DNA"/>
</dbReference>
<name>A0ABT3IPV6_9BACT</name>
<protein>
    <submittedName>
        <fullName evidence="1">Uncharacterized protein</fullName>
    </submittedName>
</protein>
<gene>
    <name evidence="1" type="ORF">OL497_18955</name>
</gene>
<keyword evidence="2" id="KW-1185">Reference proteome</keyword>
<sequence>MTGIIYGPPYLFPIHSSSTYPILFNPLKHHLAALQDILLQAAPEAFPTQLLVLGNSQMDMYHGPLSVATIFQEIMTGLHGAGIASQADFEAWLAGKGGYADMILSDGATWILRLAANQSAYIHLHPGRYSRHTTRIKATALKTVLAYRMKQQWQQLPVGSLREQINEIRQQLALSPLRSLAESEHLRRVMVIVGVRLSEEI</sequence>
<dbReference type="Proteomes" id="UP001207742">
    <property type="component" value="Unassembled WGS sequence"/>
</dbReference>
<reference evidence="1 2" key="1">
    <citation type="submission" date="2022-10" db="EMBL/GenBank/DDBJ databases">
        <title>Chitinophaga nivalis PC15 sp. nov., isolated from Pyeongchang county, South Korea.</title>
        <authorList>
            <person name="Trinh H.N."/>
        </authorList>
    </citation>
    <scope>NUCLEOTIDE SEQUENCE [LARGE SCALE GENOMIC DNA]</scope>
    <source>
        <strain evidence="1 2">PC14</strain>
    </source>
</reference>
<accession>A0ABT3IPV6</accession>